<keyword evidence="4 6" id="KW-0131">Cell cycle</keyword>
<accession>A0ABS5C5Y9</accession>
<gene>
    <name evidence="6" type="primary">minC</name>
    <name evidence="9" type="ORF">I8J30_01675</name>
</gene>
<evidence type="ECO:0000259" key="7">
    <source>
        <dbReference type="Pfam" id="PF03775"/>
    </source>
</evidence>
<keyword evidence="10" id="KW-1185">Reference proteome</keyword>
<evidence type="ECO:0000259" key="8">
    <source>
        <dbReference type="Pfam" id="PF22642"/>
    </source>
</evidence>
<proteinExistence type="inferred from homology"/>
<dbReference type="InterPro" id="IPR016098">
    <property type="entry name" value="CAP/MinC_C"/>
</dbReference>
<dbReference type="HAMAP" id="MF_00267">
    <property type="entry name" value="MinC"/>
    <property type="match status" value="1"/>
</dbReference>
<evidence type="ECO:0000313" key="9">
    <source>
        <dbReference type="EMBL" id="MBP3961404.1"/>
    </source>
</evidence>
<dbReference type="InterPro" id="IPR036145">
    <property type="entry name" value="MinC_C_sf"/>
</dbReference>
<dbReference type="Proteomes" id="UP000673394">
    <property type="component" value="Unassembled WGS sequence"/>
</dbReference>
<organism evidence="9 10">
    <name type="scientific">Paenibacillus lignilyticus</name>
    <dbReference type="NCBI Taxonomy" id="1172615"/>
    <lineage>
        <taxon>Bacteria</taxon>
        <taxon>Bacillati</taxon>
        <taxon>Bacillota</taxon>
        <taxon>Bacilli</taxon>
        <taxon>Bacillales</taxon>
        <taxon>Paenibacillaceae</taxon>
        <taxon>Paenibacillus</taxon>
    </lineage>
</organism>
<comment type="function">
    <text evidence="6">Cell division inhibitor that blocks the formation of polar Z ring septums. Rapidly oscillates between the poles of the cell to destabilize FtsZ filaments that have formed before they mature into polar Z rings. Prevents FtsZ polymerization.</text>
</comment>
<evidence type="ECO:0000256" key="4">
    <source>
        <dbReference type="ARBA" id="ARBA00023306"/>
    </source>
</evidence>
<dbReference type="InterPro" id="IPR013033">
    <property type="entry name" value="MinC"/>
</dbReference>
<dbReference type="InterPro" id="IPR005526">
    <property type="entry name" value="Septum_form_inhib_MinC_C"/>
</dbReference>
<comment type="caution">
    <text evidence="9">The sequence shown here is derived from an EMBL/GenBank/DDBJ whole genome shotgun (WGS) entry which is preliminary data.</text>
</comment>
<evidence type="ECO:0000256" key="1">
    <source>
        <dbReference type="ARBA" id="ARBA00006291"/>
    </source>
</evidence>
<evidence type="ECO:0000256" key="5">
    <source>
        <dbReference type="ARBA" id="ARBA00046874"/>
    </source>
</evidence>
<feature type="domain" description="Septum formation inhibitor MinC C-terminal" evidence="7">
    <location>
        <begin position="134"/>
        <end position="230"/>
    </location>
</feature>
<comment type="subunit">
    <text evidence="5 6">Interacts with MinD and FtsZ.</text>
</comment>
<evidence type="ECO:0000313" key="10">
    <source>
        <dbReference type="Proteomes" id="UP000673394"/>
    </source>
</evidence>
<dbReference type="PANTHER" id="PTHR34108">
    <property type="entry name" value="SEPTUM SITE-DETERMINING PROTEIN MINC"/>
    <property type="match status" value="1"/>
</dbReference>
<dbReference type="Gene3D" id="2.160.20.70">
    <property type="match status" value="1"/>
</dbReference>
<keyword evidence="2 6" id="KW-0132">Cell division</keyword>
<protein>
    <recommendedName>
        <fullName evidence="6">Probable septum site-determining protein MinC</fullName>
    </recommendedName>
</protein>
<dbReference type="Pfam" id="PF03775">
    <property type="entry name" value="MinC_C"/>
    <property type="match status" value="1"/>
</dbReference>
<dbReference type="Gene3D" id="3.30.160.540">
    <property type="match status" value="1"/>
</dbReference>
<reference evidence="9 10" key="1">
    <citation type="submission" date="2021-04" db="EMBL/GenBank/DDBJ databases">
        <title>Paenibacillus sp. DLE-14 whole genome sequence.</title>
        <authorList>
            <person name="Ham Y.J."/>
        </authorList>
    </citation>
    <scope>NUCLEOTIDE SEQUENCE [LARGE SCALE GENOMIC DNA]</scope>
    <source>
        <strain evidence="9 10">DLE-14</strain>
    </source>
</reference>
<sequence length="250" mass="27838">MPSRKRKKNSECQAGKYASVKESYREGVKTSVAEKQHITIKGVKDGLIFLLDDTCDFSALLDELQFKLEKSHQQLLTGPIVHVQVKLGTRQVNEEDRERIRTAIRNQGNLLVQSIESEARPEPKVEDGNNLKVLTGIIRSGQTLEHDGNLLLMGDLNPGGSLLCTGDIYVLGALRGLAHAGYKGKEDSIIAASLLRPTQLRISEVISRPPDEWMTGDATMEFAYLSEGVMKIDKMTQLQRLRKLPVVFRA</sequence>
<name>A0ABS5C5Y9_9BACL</name>
<dbReference type="Pfam" id="PF22642">
    <property type="entry name" value="MinC_N_1"/>
    <property type="match status" value="1"/>
</dbReference>
<dbReference type="EMBL" id="JAGKSP010000001">
    <property type="protein sequence ID" value="MBP3961404.1"/>
    <property type="molecule type" value="Genomic_DNA"/>
</dbReference>
<dbReference type="PANTHER" id="PTHR34108:SF1">
    <property type="entry name" value="SEPTUM SITE-DETERMINING PROTEIN MINC"/>
    <property type="match status" value="1"/>
</dbReference>
<feature type="domain" description="Septum site-determining protein MinC N-terminal" evidence="8">
    <location>
        <begin position="38"/>
        <end position="115"/>
    </location>
</feature>
<dbReference type="SUPFAM" id="SSF63848">
    <property type="entry name" value="Cell-division inhibitor MinC, C-terminal domain"/>
    <property type="match status" value="1"/>
</dbReference>
<keyword evidence="3 6" id="KW-0717">Septation</keyword>
<comment type="similarity">
    <text evidence="1 6">Belongs to the MinC family.</text>
</comment>
<dbReference type="InterPro" id="IPR055219">
    <property type="entry name" value="MinC_N_1"/>
</dbReference>
<evidence type="ECO:0000256" key="2">
    <source>
        <dbReference type="ARBA" id="ARBA00022618"/>
    </source>
</evidence>
<evidence type="ECO:0000256" key="3">
    <source>
        <dbReference type="ARBA" id="ARBA00023210"/>
    </source>
</evidence>
<evidence type="ECO:0000256" key="6">
    <source>
        <dbReference type="HAMAP-Rule" id="MF_00267"/>
    </source>
</evidence>